<dbReference type="EMBL" id="SULI01000034">
    <property type="protein sequence ID" value="TKZ15889.1"/>
    <property type="molecule type" value="Genomic_DNA"/>
</dbReference>
<evidence type="ECO:0000313" key="3">
    <source>
        <dbReference type="Proteomes" id="UP000306575"/>
    </source>
</evidence>
<dbReference type="GO" id="GO:0005737">
    <property type="term" value="C:cytoplasm"/>
    <property type="evidence" value="ECO:0007669"/>
    <property type="project" value="TreeGrafter"/>
</dbReference>
<name>A0A4U7MSD6_9RHOB</name>
<dbReference type="Pfam" id="PF12706">
    <property type="entry name" value="Lactamase_B_2"/>
    <property type="match status" value="1"/>
</dbReference>
<dbReference type="SUPFAM" id="SSF56281">
    <property type="entry name" value="Metallo-hydrolase/oxidoreductase"/>
    <property type="match status" value="1"/>
</dbReference>
<dbReference type="PANTHER" id="PTHR15032">
    <property type="entry name" value="N-ACYL-PHOSPHATIDYLETHANOLAMINE-HYDROLYZING PHOSPHOLIPASE D"/>
    <property type="match status" value="1"/>
</dbReference>
<dbReference type="OrthoDB" id="9805728at2"/>
<dbReference type="InterPro" id="IPR036866">
    <property type="entry name" value="RibonucZ/Hydroxyglut_hydro"/>
</dbReference>
<dbReference type="AlphaFoldDB" id="A0A4U7MSD6"/>
<feature type="domain" description="Metallo-beta-lactamase" evidence="1">
    <location>
        <begin position="85"/>
        <end position="285"/>
    </location>
</feature>
<evidence type="ECO:0000313" key="2">
    <source>
        <dbReference type="EMBL" id="TKZ15889.1"/>
    </source>
</evidence>
<gene>
    <name evidence="2" type="ORF">FAP39_16410</name>
</gene>
<keyword evidence="3" id="KW-1185">Reference proteome</keyword>
<dbReference type="Gene3D" id="3.60.15.10">
    <property type="entry name" value="Ribonuclease Z/Hydroxyacylglutathione hydrolase-like"/>
    <property type="match status" value="1"/>
</dbReference>
<reference evidence="2 3" key="1">
    <citation type="submission" date="2019-04" db="EMBL/GenBank/DDBJ databases">
        <title>Genome sequence of Pelagicola litoralis CL-ES2.</title>
        <authorList>
            <person name="Cao J."/>
        </authorList>
    </citation>
    <scope>NUCLEOTIDE SEQUENCE [LARGE SCALE GENOMIC DNA]</scope>
    <source>
        <strain evidence="2 3">CL-ES2</strain>
    </source>
</reference>
<accession>A0A4U7MSD6</accession>
<organism evidence="2 3">
    <name type="scientific">Shimia litoralis</name>
    <dbReference type="NCBI Taxonomy" id="420403"/>
    <lineage>
        <taxon>Bacteria</taxon>
        <taxon>Pseudomonadati</taxon>
        <taxon>Pseudomonadota</taxon>
        <taxon>Alphaproteobacteria</taxon>
        <taxon>Rhodobacterales</taxon>
        <taxon>Roseobacteraceae</taxon>
    </lineage>
</organism>
<evidence type="ECO:0000259" key="1">
    <source>
        <dbReference type="Pfam" id="PF12706"/>
    </source>
</evidence>
<dbReference type="PANTHER" id="PTHR15032:SF4">
    <property type="entry name" value="N-ACYL-PHOSPHATIDYLETHANOLAMINE-HYDROLYZING PHOSPHOLIPASE D"/>
    <property type="match status" value="1"/>
</dbReference>
<sequence>MKTTRSRYYAGPISDNFDGVRFFSPGQPLPDKSLAHLLRWRREGGRAKWPDFVPVTPHVPPPRSEQARVTMVGHATLLVQVAGVNLLTDPVWSERVSPLSFIGPKRVTEPGIAFDKLPDIDAVLLSHNHYDHLDLTTLRRLQAAHSPLMVMPYGNDKIVRQSVPDAKIMVGDWHDAFQIKPEISVTLTPANHWSARGIRDRRMALWSGFWINSPKSQIWFAGDTGYCDGALFRDIRARHGRPDIAIIPIGAYEPRWFMSDQHVAPDESVRIFEDTGARQAVGMHWGTFQLTNEARNEPRDLLYESLLLAGIDVKRFLALEPGEFFSDSAVR</sequence>
<comment type="caution">
    <text evidence="2">The sequence shown here is derived from an EMBL/GenBank/DDBJ whole genome shotgun (WGS) entry which is preliminary data.</text>
</comment>
<dbReference type="InterPro" id="IPR001279">
    <property type="entry name" value="Metallo-B-lactamas"/>
</dbReference>
<proteinExistence type="predicted"/>
<dbReference type="Proteomes" id="UP000306575">
    <property type="component" value="Unassembled WGS sequence"/>
</dbReference>
<protein>
    <recommendedName>
        <fullName evidence="1">Metallo-beta-lactamase domain-containing protein</fullName>
    </recommendedName>
</protein>